<reference evidence="2 3" key="1">
    <citation type="submission" date="2022-04" db="EMBL/GenBank/DDBJ databases">
        <title>Positive selection, recombination, and allopatry shape intraspecific diversity of widespread and dominant cyanobacteria.</title>
        <authorList>
            <person name="Wei J."/>
            <person name="Shu W."/>
            <person name="Hu C."/>
        </authorList>
    </citation>
    <scope>NUCLEOTIDE SEQUENCE [LARGE SCALE GENOMIC DNA]</scope>
    <source>
        <strain evidence="2 3">AS-A4</strain>
    </source>
</reference>
<dbReference type="RefSeq" id="WP_190447121.1">
    <property type="nucleotide sequence ID" value="NZ_JAMPLM010000025.1"/>
</dbReference>
<dbReference type="EMBL" id="JAMPLM010000025">
    <property type="protein sequence ID" value="MEP1061017.1"/>
    <property type="molecule type" value="Genomic_DNA"/>
</dbReference>
<evidence type="ECO:0000313" key="3">
    <source>
        <dbReference type="Proteomes" id="UP001476950"/>
    </source>
</evidence>
<name>A0ABV0KP62_9CYAN</name>
<dbReference type="Proteomes" id="UP001476950">
    <property type="component" value="Unassembled WGS sequence"/>
</dbReference>
<comment type="caution">
    <text evidence="2">The sequence shown here is derived from an EMBL/GenBank/DDBJ whole genome shotgun (WGS) entry which is preliminary data.</text>
</comment>
<gene>
    <name evidence="2" type="ORF">NDI38_21535</name>
</gene>
<protein>
    <submittedName>
        <fullName evidence="2">Uncharacterized protein</fullName>
    </submittedName>
</protein>
<organism evidence="2 3">
    <name type="scientific">Stenomitos frigidus AS-A4</name>
    <dbReference type="NCBI Taxonomy" id="2933935"/>
    <lineage>
        <taxon>Bacteria</taxon>
        <taxon>Bacillati</taxon>
        <taxon>Cyanobacteriota</taxon>
        <taxon>Cyanophyceae</taxon>
        <taxon>Leptolyngbyales</taxon>
        <taxon>Leptolyngbyaceae</taxon>
        <taxon>Stenomitos</taxon>
    </lineage>
</organism>
<accession>A0ABV0KP62</accession>
<sequence length="280" mass="30836">MPFVHAGEASEAGRHAQSHMQTLMEMLFKIAEAALRNKDEPEPKAADETLQDAEPSLSDSLESHVERDALHDSVSRLSAGKGEGLVYRAEGFSVFRHTETMGTTYQVTTPDGEPLLTFEQVGNDLYLIEDRLSLELKQDLLAAGERLQTSDLASVLHHPNPKVVMTTMGEAAPAGTRAAWVTQQMLQGRNSFTPDHSNFQFDRDTRGNLSVTDRTNQQVLLYMTPSGQVTCTMSVEQLEQFKPAFNRLQSYETQQAAAKGVGQAAQSSKGLRTAQLALER</sequence>
<proteinExistence type="predicted"/>
<evidence type="ECO:0000256" key="1">
    <source>
        <dbReference type="SAM" id="MobiDB-lite"/>
    </source>
</evidence>
<feature type="region of interest" description="Disordered" evidence="1">
    <location>
        <begin position="39"/>
        <end position="67"/>
    </location>
</feature>
<keyword evidence="3" id="KW-1185">Reference proteome</keyword>
<evidence type="ECO:0000313" key="2">
    <source>
        <dbReference type="EMBL" id="MEP1061017.1"/>
    </source>
</evidence>